<dbReference type="InterPro" id="IPR046235">
    <property type="entry name" value="DUF6268"/>
</dbReference>
<evidence type="ECO:0000313" key="4">
    <source>
        <dbReference type="Proteomes" id="UP000251561"/>
    </source>
</evidence>
<reference evidence="3 4" key="1">
    <citation type="submission" date="2018-06" db="EMBL/GenBank/DDBJ databases">
        <title>Genome sequencing of Flavobacterium.</title>
        <authorList>
            <person name="Baek M.-G."/>
            <person name="Yi H."/>
        </authorList>
    </citation>
    <scope>NUCLEOTIDE SEQUENCE [LARGE SCALE GENOMIC DNA]</scope>
    <source>
        <strain evidence="3 4">HYN0086</strain>
    </source>
</reference>
<feature type="chain" id="PRO_5016814551" description="DUF6268 domain-containing protein" evidence="1">
    <location>
        <begin position="21"/>
        <end position="280"/>
    </location>
</feature>
<keyword evidence="1" id="KW-0732">Signal</keyword>
<name>A0A344LRI8_9FLAO</name>
<dbReference type="RefSeq" id="WP_113677548.1">
    <property type="nucleotide sequence ID" value="NZ_CP030261.1"/>
</dbReference>
<dbReference type="Pfam" id="PF19783">
    <property type="entry name" value="DUF6268"/>
    <property type="match status" value="1"/>
</dbReference>
<dbReference type="Proteomes" id="UP000251561">
    <property type="component" value="Chromosome"/>
</dbReference>
<dbReference type="EMBL" id="CP030261">
    <property type="protein sequence ID" value="AXB56530.1"/>
    <property type="molecule type" value="Genomic_DNA"/>
</dbReference>
<dbReference type="KEGG" id="ffl:HYN86_07885"/>
<evidence type="ECO:0000256" key="1">
    <source>
        <dbReference type="SAM" id="SignalP"/>
    </source>
</evidence>
<organism evidence="3 4">
    <name type="scientific">Flavobacterium fluviale</name>
    <dbReference type="NCBI Taxonomy" id="2249356"/>
    <lineage>
        <taxon>Bacteria</taxon>
        <taxon>Pseudomonadati</taxon>
        <taxon>Bacteroidota</taxon>
        <taxon>Flavobacteriia</taxon>
        <taxon>Flavobacteriales</taxon>
        <taxon>Flavobacteriaceae</taxon>
        <taxon>Flavobacterium</taxon>
    </lineage>
</organism>
<proteinExistence type="predicted"/>
<gene>
    <name evidence="3" type="ORF">HYN86_07885</name>
</gene>
<accession>A0A344LRI8</accession>
<protein>
    <recommendedName>
        <fullName evidence="2">DUF6268 domain-containing protein</fullName>
    </recommendedName>
</protein>
<evidence type="ECO:0000259" key="2">
    <source>
        <dbReference type="Pfam" id="PF19783"/>
    </source>
</evidence>
<dbReference type="OrthoDB" id="1375732at2"/>
<feature type="domain" description="DUF6268" evidence="2">
    <location>
        <begin position="118"/>
        <end position="279"/>
    </location>
</feature>
<keyword evidence="4" id="KW-1185">Reference proteome</keyword>
<evidence type="ECO:0000313" key="3">
    <source>
        <dbReference type="EMBL" id="AXB56530.1"/>
    </source>
</evidence>
<dbReference type="AlphaFoldDB" id="A0A344LRI8"/>
<feature type="signal peptide" evidence="1">
    <location>
        <begin position="1"/>
        <end position="20"/>
    </location>
</feature>
<sequence length="280" mass="32046">MKVRFLIYALFLISVLSTKAQENFGASVTIKTEPTEKINFNESDISLFYQKQLGTKNKITNTLEYSNLKVNYEFNPYNFYADQDKFNQIKNTFQYSGVISEKTKWQVSVIPTANFQGNLDFSDLTVLGDLEINQKLSSKLNVILGAGRTSIFGAPKFTPIIAFDYKMNERTNLKIGFPDSKFSFSNNDRNIFSLTNSFNGNFYHLDAISNQNSTAEKAVLSQMTSAFEYERNVTKNLFLNFKAGYDFNKKYNLLNNSDHKVYDYNTGNGYILGLGIKYKQ</sequence>